<proteinExistence type="predicted"/>
<dbReference type="Proteomes" id="UP000001175">
    <property type="component" value="Chromosome"/>
</dbReference>
<evidence type="ECO:0000313" key="3">
    <source>
        <dbReference type="EMBL" id="BAD79223.1"/>
    </source>
</evidence>
<dbReference type="Pfam" id="PF12890">
    <property type="entry name" value="DHOase"/>
    <property type="match status" value="1"/>
</dbReference>
<dbReference type="SUPFAM" id="SSF51338">
    <property type="entry name" value="Composite domain of metallo-dependent hydrolases"/>
    <property type="match status" value="1"/>
</dbReference>
<gene>
    <name evidence="3" type="primary">pyrC</name>
    <name evidence="3" type="ordered locus">syc1033_c</name>
</gene>
<dbReference type="GO" id="GO:0006221">
    <property type="term" value="P:pyrimidine nucleotide biosynthetic process"/>
    <property type="evidence" value="ECO:0007669"/>
    <property type="project" value="UniProtKB-KW"/>
</dbReference>
<dbReference type="KEGG" id="syc:syc1033_c"/>
<evidence type="ECO:0000313" key="4">
    <source>
        <dbReference type="Proteomes" id="UP000001175"/>
    </source>
</evidence>
<protein>
    <submittedName>
        <fullName evidence="3">Dihydroorotase</fullName>
    </submittedName>
</protein>
<dbReference type="GO" id="GO:0006145">
    <property type="term" value="P:purine nucleobase catabolic process"/>
    <property type="evidence" value="ECO:0007669"/>
    <property type="project" value="TreeGrafter"/>
</dbReference>
<organism evidence="3 4">
    <name type="scientific">Synechococcus sp. (strain ATCC 27144 / PCC 6301 / SAUG 1402/1)</name>
    <name type="common">Anacystis nidulans</name>
    <dbReference type="NCBI Taxonomy" id="269084"/>
    <lineage>
        <taxon>Bacteria</taxon>
        <taxon>Bacillati</taxon>
        <taxon>Cyanobacteriota</taxon>
        <taxon>Cyanophyceae</taxon>
        <taxon>Synechococcales</taxon>
        <taxon>Synechococcaceae</taxon>
        <taxon>Synechococcus</taxon>
    </lineage>
</organism>
<sequence>MADLLHQIRVLDPAIAADRHCDVRIENGCLVAISDHLDPQPDDRIHAASDWILGPTLTDLYSRAGEPGAEPRETFASLAAAAAAGGFGRVVLLPEGDPWLDQAETLSARSHQFNGVQFDYWAAYSRQGQGEQLSELAELAAAGAIGFGDGQPLANPAFLRQLLLYSHSLDRPLLIWPCDRQLRGKGRARQGSLALRWGLPVDPQSSETAALALLLELLADCLTPIHLMRVSTARSVELIAQAQQRGLPITASVTWLHLLGNTADLTDYDPNLRLAPPLPEPEEQLALQQAVQEGVITAIAVDHSPYLYEEKTVAFGEAPAGAIGLELALPQLWQTLVVEAGWSPLTLWQRLSTGPQQCLGETPRSLELGDRVTVFDPHQTWTVSETSLRSQARNTHLLGQTLVGRVWQPPA</sequence>
<dbReference type="PANTHER" id="PTHR43668">
    <property type="entry name" value="ALLANTOINASE"/>
    <property type="match status" value="1"/>
</dbReference>
<dbReference type="eggNOG" id="COG0044">
    <property type="taxonomic scope" value="Bacteria"/>
</dbReference>
<dbReference type="InterPro" id="IPR032466">
    <property type="entry name" value="Metal_Hydrolase"/>
</dbReference>
<name>A0A0H3K1Y4_SYNP6</name>
<keyword evidence="1" id="KW-0665">Pyrimidine biosynthesis</keyword>
<dbReference type="NCBIfam" id="TIGR00857">
    <property type="entry name" value="pyrC_multi"/>
    <property type="match status" value="1"/>
</dbReference>
<dbReference type="GeneID" id="72429309"/>
<dbReference type="GO" id="GO:0005737">
    <property type="term" value="C:cytoplasm"/>
    <property type="evidence" value="ECO:0007669"/>
    <property type="project" value="TreeGrafter"/>
</dbReference>
<dbReference type="CDD" id="cd01317">
    <property type="entry name" value="DHOase_IIa"/>
    <property type="match status" value="1"/>
</dbReference>
<dbReference type="InterPro" id="IPR024403">
    <property type="entry name" value="DHOase_cat"/>
</dbReference>
<accession>A0A0H3K1Y4</accession>
<dbReference type="InterPro" id="IPR011059">
    <property type="entry name" value="Metal-dep_hydrolase_composite"/>
</dbReference>
<dbReference type="Gene3D" id="2.30.40.10">
    <property type="entry name" value="Urease, subunit C, domain 1"/>
    <property type="match status" value="1"/>
</dbReference>
<feature type="domain" description="Dihydroorotase catalytic" evidence="2">
    <location>
        <begin position="53"/>
        <end position="210"/>
    </location>
</feature>
<dbReference type="SUPFAM" id="SSF51556">
    <property type="entry name" value="Metallo-dependent hydrolases"/>
    <property type="match status" value="1"/>
</dbReference>
<dbReference type="NCBIfam" id="NF005614">
    <property type="entry name" value="PRK07369.1"/>
    <property type="match status" value="1"/>
</dbReference>
<dbReference type="AlphaFoldDB" id="A0A0H3K1Y4"/>
<reference evidence="3 4" key="1">
    <citation type="journal article" date="2007" name="Photosyn. Res.">
        <title>Complete nucleotide sequence of the freshwater unicellular cyanobacterium Synechococcus elongatus PCC 6301 chromosome: gene content and organization.</title>
        <authorList>
            <person name="Sugita C."/>
            <person name="Ogata K."/>
            <person name="Shikata M."/>
            <person name="Jikuya H."/>
            <person name="Takano J."/>
            <person name="Furumichi M."/>
            <person name="Kanehisa M."/>
            <person name="Omata T."/>
            <person name="Sugiura M."/>
            <person name="Sugita M."/>
        </authorList>
    </citation>
    <scope>NUCLEOTIDE SEQUENCE [LARGE SCALE GENOMIC DNA]</scope>
    <source>
        <strain evidence="4">ATCC 27144 / PCC 6301 / SAUG 1402/1</strain>
    </source>
</reference>
<evidence type="ECO:0000256" key="1">
    <source>
        <dbReference type="ARBA" id="ARBA00022975"/>
    </source>
</evidence>
<dbReference type="GO" id="GO:0004151">
    <property type="term" value="F:dihydroorotase activity"/>
    <property type="evidence" value="ECO:0007669"/>
    <property type="project" value="InterPro"/>
</dbReference>
<dbReference type="GO" id="GO:0046872">
    <property type="term" value="F:metal ion binding"/>
    <property type="evidence" value="ECO:0007669"/>
    <property type="project" value="InterPro"/>
</dbReference>
<dbReference type="RefSeq" id="WP_011243345.1">
    <property type="nucleotide sequence ID" value="NC_006576.1"/>
</dbReference>
<dbReference type="PANTHER" id="PTHR43668:SF2">
    <property type="entry name" value="ALLANTOINASE"/>
    <property type="match status" value="1"/>
</dbReference>
<dbReference type="EMBL" id="AP008231">
    <property type="protein sequence ID" value="BAD79223.1"/>
    <property type="molecule type" value="Genomic_DNA"/>
</dbReference>
<dbReference type="InterPro" id="IPR050138">
    <property type="entry name" value="DHOase/Allantoinase_Hydrolase"/>
</dbReference>
<dbReference type="Gene3D" id="3.20.20.140">
    <property type="entry name" value="Metal-dependent hydrolases"/>
    <property type="match status" value="1"/>
</dbReference>
<dbReference type="GO" id="GO:0004038">
    <property type="term" value="F:allantoinase activity"/>
    <property type="evidence" value="ECO:0007669"/>
    <property type="project" value="TreeGrafter"/>
</dbReference>
<evidence type="ECO:0000259" key="2">
    <source>
        <dbReference type="Pfam" id="PF12890"/>
    </source>
</evidence>
<dbReference type="InterPro" id="IPR004722">
    <property type="entry name" value="DHOase"/>
</dbReference>